<dbReference type="AlphaFoldDB" id="A0A2G9HTV3"/>
<dbReference type="EMBL" id="NKXS01001059">
    <property type="protein sequence ID" value="PIN20730.1"/>
    <property type="molecule type" value="Genomic_DNA"/>
</dbReference>
<keyword evidence="3" id="KW-1185">Reference proteome</keyword>
<keyword evidence="1" id="KW-0732">Signal</keyword>
<dbReference type="STRING" id="429701.A0A2G9HTV3"/>
<sequence length="173" mass="18727">MAMTRVMVAFFFFLALAQAELHAGLVLKGSVACLDCPSNSDLSGLQVLVKCDKVKKLAMTYSKEDGTFETQLPTDASKSTDPLTCKAKIMGGPQQLYTSAVNSVIPVTKAKESDHFTTSKPLDFYLSCPVKGRCEGKDMGFGSSKTVDLPLPREWGLAPSSYYVPFFPIIGIP</sequence>
<dbReference type="Proteomes" id="UP000231279">
    <property type="component" value="Unassembled WGS sequence"/>
</dbReference>
<gene>
    <name evidence="2" type="ORF">CDL12_06582</name>
</gene>
<accession>A0A2G9HTV3</accession>
<evidence type="ECO:0000256" key="1">
    <source>
        <dbReference type="SAM" id="SignalP"/>
    </source>
</evidence>
<evidence type="ECO:0000313" key="3">
    <source>
        <dbReference type="Proteomes" id="UP000231279"/>
    </source>
</evidence>
<dbReference type="Pfam" id="PF01190">
    <property type="entry name" value="Pollen_Ole_e_1"/>
    <property type="match status" value="1"/>
</dbReference>
<name>A0A2G9HTV3_9LAMI</name>
<evidence type="ECO:0000313" key="2">
    <source>
        <dbReference type="EMBL" id="PIN20730.1"/>
    </source>
</evidence>
<feature type="chain" id="PRO_5013916855" evidence="1">
    <location>
        <begin position="20"/>
        <end position="173"/>
    </location>
</feature>
<protein>
    <submittedName>
        <fullName evidence="2">Uncharacterized protein</fullName>
    </submittedName>
</protein>
<comment type="caution">
    <text evidence="2">The sequence shown here is derived from an EMBL/GenBank/DDBJ whole genome shotgun (WGS) entry which is preliminary data.</text>
</comment>
<organism evidence="2 3">
    <name type="scientific">Handroanthus impetiginosus</name>
    <dbReference type="NCBI Taxonomy" id="429701"/>
    <lineage>
        <taxon>Eukaryota</taxon>
        <taxon>Viridiplantae</taxon>
        <taxon>Streptophyta</taxon>
        <taxon>Embryophyta</taxon>
        <taxon>Tracheophyta</taxon>
        <taxon>Spermatophyta</taxon>
        <taxon>Magnoliopsida</taxon>
        <taxon>eudicotyledons</taxon>
        <taxon>Gunneridae</taxon>
        <taxon>Pentapetalae</taxon>
        <taxon>asterids</taxon>
        <taxon>lamiids</taxon>
        <taxon>Lamiales</taxon>
        <taxon>Bignoniaceae</taxon>
        <taxon>Crescentiina</taxon>
        <taxon>Tabebuia alliance</taxon>
        <taxon>Handroanthus</taxon>
    </lineage>
</organism>
<reference evidence="3" key="1">
    <citation type="journal article" date="2018" name="Gigascience">
        <title>Genome assembly of the Pink Ipe (Handroanthus impetiginosus, Bignoniaceae), a highly valued, ecologically keystone Neotropical timber forest tree.</title>
        <authorList>
            <person name="Silva-Junior O.B."/>
            <person name="Grattapaglia D."/>
            <person name="Novaes E."/>
            <person name="Collevatti R.G."/>
        </authorList>
    </citation>
    <scope>NUCLEOTIDE SEQUENCE [LARGE SCALE GENOMIC DNA]</scope>
    <source>
        <strain evidence="3">cv. UFG-1</strain>
    </source>
</reference>
<feature type="signal peptide" evidence="1">
    <location>
        <begin position="1"/>
        <end position="19"/>
    </location>
</feature>
<proteinExistence type="predicted"/>
<dbReference type="OrthoDB" id="1104395at2759"/>